<dbReference type="RefSeq" id="WP_119086457.1">
    <property type="nucleotide sequence ID" value="NZ_QXIY01000041.1"/>
</dbReference>
<feature type="region of interest" description="Disordered" evidence="1">
    <location>
        <begin position="117"/>
        <end position="176"/>
    </location>
</feature>
<gene>
    <name evidence="2" type="ORF">SMC1_09085</name>
</gene>
<dbReference type="Proteomes" id="UP000266113">
    <property type="component" value="Unassembled WGS sequence"/>
</dbReference>
<comment type="caution">
    <text evidence="2">The sequence shown here is derived from an EMBL/GenBank/DDBJ whole genome shotgun (WGS) entry which is preliminary data.</text>
</comment>
<evidence type="ECO:0000313" key="3">
    <source>
        <dbReference type="Proteomes" id="UP000266113"/>
    </source>
</evidence>
<proteinExistence type="predicted"/>
<dbReference type="EMBL" id="QXIY01000041">
    <property type="protein sequence ID" value="RIE15953.1"/>
    <property type="molecule type" value="Genomic_DNA"/>
</dbReference>
<organism evidence="2 3">
    <name type="scientific">Candidatus Cryosericum septentrionale</name>
    <dbReference type="NCBI Taxonomy" id="2290913"/>
    <lineage>
        <taxon>Bacteria</taxon>
        <taxon>Pseudomonadati</taxon>
        <taxon>Caldisericota/Cryosericota group</taxon>
        <taxon>Candidatus Cryosericota</taxon>
        <taxon>Candidatus Cryosericia</taxon>
        <taxon>Candidatus Cryosericales</taxon>
        <taxon>Candidatus Cryosericaceae</taxon>
        <taxon>Candidatus Cryosericum</taxon>
    </lineage>
</organism>
<protein>
    <submittedName>
        <fullName evidence="2">Uncharacterized protein</fullName>
    </submittedName>
</protein>
<accession>A0A398DNZ0</accession>
<reference evidence="2 3" key="1">
    <citation type="submission" date="2018-09" db="EMBL/GenBank/DDBJ databases">
        <title>Discovery and Ecogenomic Context for Candidatus Cryosericales, a Global Caldiserica Order Active in Thawing Permafrost.</title>
        <authorList>
            <person name="Martinez M.A."/>
            <person name="Woodcroft B.J."/>
            <person name="Ignacio Espinoza J.C."/>
            <person name="Zayed A."/>
            <person name="Singleton C.M."/>
            <person name="Boyd J."/>
            <person name="Li Y.-F."/>
            <person name="Purvine S."/>
            <person name="Maughan H."/>
            <person name="Hodgkins S.B."/>
            <person name="Anderson D."/>
            <person name="Sederholm M."/>
            <person name="Temperton B."/>
            <person name="Saleska S.R."/>
            <person name="Tyson G.W."/>
            <person name="Rich V.I."/>
        </authorList>
    </citation>
    <scope>NUCLEOTIDE SEQUENCE [LARGE SCALE GENOMIC DNA]</scope>
    <source>
        <strain evidence="2 3">SMC1</strain>
    </source>
</reference>
<evidence type="ECO:0000256" key="1">
    <source>
        <dbReference type="SAM" id="MobiDB-lite"/>
    </source>
</evidence>
<sequence length="176" mass="18685">MLEQAHAARHTVTVGVPQGAHVSPLMARLLASVSPDCRLHYADHDGLRAAARHFGASEQYPGEGVLESFVQIGSHPLLLEGTLERGARSAYLALDLPATNWFFLKNAGFVPESLLGRNPEAAKGKGHRRRGLGDNMTAQDTASASAAHRSVTPAQPEETALPLDVGELLDPGVTPE</sequence>
<keyword evidence="3" id="KW-1185">Reference proteome</keyword>
<name>A0A398DNZ0_9BACT</name>
<dbReference type="AlphaFoldDB" id="A0A398DNZ0"/>
<evidence type="ECO:0000313" key="2">
    <source>
        <dbReference type="EMBL" id="RIE15953.1"/>
    </source>
</evidence>